<evidence type="ECO:0000259" key="1">
    <source>
        <dbReference type="PROSITE" id="PS50801"/>
    </source>
</evidence>
<dbReference type="PROSITE" id="PS50801">
    <property type="entry name" value="STAS"/>
    <property type="match status" value="1"/>
</dbReference>
<feature type="domain" description="STAS" evidence="1">
    <location>
        <begin position="6"/>
        <end position="117"/>
    </location>
</feature>
<dbReference type="Gene3D" id="3.30.750.24">
    <property type="entry name" value="STAS domain"/>
    <property type="match status" value="1"/>
</dbReference>
<name>A0ABV1WF72_9ACTN</name>
<dbReference type="InterPro" id="IPR036513">
    <property type="entry name" value="STAS_dom_sf"/>
</dbReference>
<dbReference type="InterPro" id="IPR002645">
    <property type="entry name" value="STAS_dom"/>
</dbReference>
<dbReference type="SUPFAM" id="SSF52091">
    <property type="entry name" value="SpoIIaa-like"/>
    <property type="match status" value="1"/>
</dbReference>
<dbReference type="Pfam" id="PF01740">
    <property type="entry name" value="STAS"/>
    <property type="match status" value="1"/>
</dbReference>
<sequence length="117" mass="12958">MNHFPSPSRVRDLPGRAVLVLPPEIDLSNAPALCAGVLAFALVRARGLRVLVLDLTRTDFMDSQGARLVEDVRRLLPPHIRLRVVATPYGVPSRVLQVTGVRRDVPVHDDLEEALRL</sequence>
<proteinExistence type="predicted"/>
<dbReference type="CDD" id="cd07043">
    <property type="entry name" value="STAS_anti-anti-sigma_factors"/>
    <property type="match status" value="1"/>
</dbReference>
<evidence type="ECO:0000313" key="2">
    <source>
        <dbReference type="EMBL" id="MER6982840.1"/>
    </source>
</evidence>
<accession>A0ABV1WF72</accession>
<reference evidence="2 3" key="1">
    <citation type="submission" date="2024-06" db="EMBL/GenBank/DDBJ databases">
        <title>The Natural Products Discovery Center: Release of the First 8490 Sequenced Strains for Exploring Actinobacteria Biosynthetic Diversity.</title>
        <authorList>
            <person name="Kalkreuter E."/>
            <person name="Kautsar S.A."/>
            <person name="Yang D."/>
            <person name="Bader C.D."/>
            <person name="Teijaro C.N."/>
            <person name="Fluegel L."/>
            <person name="Davis C.M."/>
            <person name="Simpson J.R."/>
            <person name="Lauterbach L."/>
            <person name="Steele A.D."/>
            <person name="Gui C."/>
            <person name="Meng S."/>
            <person name="Li G."/>
            <person name="Viehrig K."/>
            <person name="Ye F."/>
            <person name="Su P."/>
            <person name="Kiefer A.F."/>
            <person name="Nichols A."/>
            <person name="Cepeda A.J."/>
            <person name="Yan W."/>
            <person name="Fan B."/>
            <person name="Jiang Y."/>
            <person name="Adhikari A."/>
            <person name="Zheng C.-J."/>
            <person name="Schuster L."/>
            <person name="Cowan T.M."/>
            <person name="Smanski M.J."/>
            <person name="Chevrette M.G."/>
            <person name="De Carvalho L.P.S."/>
            <person name="Shen B."/>
        </authorList>
    </citation>
    <scope>NUCLEOTIDE SEQUENCE [LARGE SCALE GENOMIC DNA]</scope>
    <source>
        <strain evidence="2 3">NPDC000634</strain>
    </source>
</reference>
<organism evidence="2 3">
    <name type="scientific">Streptomyces carpinensis</name>
    <dbReference type="NCBI Taxonomy" id="66369"/>
    <lineage>
        <taxon>Bacteria</taxon>
        <taxon>Bacillati</taxon>
        <taxon>Actinomycetota</taxon>
        <taxon>Actinomycetes</taxon>
        <taxon>Kitasatosporales</taxon>
        <taxon>Streptomycetaceae</taxon>
        <taxon>Streptomyces</taxon>
    </lineage>
</organism>
<evidence type="ECO:0000313" key="3">
    <source>
        <dbReference type="Proteomes" id="UP001458415"/>
    </source>
</evidence>
<gene>
    <name evidence="2" type="ORF">ABT317_39240</name>
</gene>
<protein>
    <submittedName>
        <fullName evidence="2">STAS domain-containing protein</fullName>
    </submittedName>
</protein>
<dbReference type="Proteomes" id="UP001458415">
    <property type="component" value="Unassembled WGS sequence"/>
</dbReference>
<dbReference type="RefSeq" id="WP_086723294.1">
    <property type="nucleotide sequence ID" value="NZ_MUBM01000025.1"/>
</dbReference>
<dbReference type="EMBL" id="JBEPCU010001160">
    <property type="protein sequence ID" value="MER6982840.1"/>
    <property type="molecule type" value="Genomic_DNA"/>
</dbReference>
<comment type="caution">
    <text evidence="2">The sequence shown here is derived from an EMBL/GenBank/DDBJ whole genome shotgun (WGS) entry which is preliminary data.</text>
</comment>
<keyword evidence="3" id="KW-1185">Reference proteome</keyword>